<feature type="domain" description="Exostosin GT47" evidence="5">
    <location>
        <begin position="874"/>
        <end position="1051"/>
    </location>
</feature>
<proteinExistence type="inferred from homology"/>
<evidence type="ECO:0000256" key="3">
    <source>
        <dbReference type="SAM" id="SignalP"/>
    </source>
</evidence>
<dbReference type="InterPro" id="IPR036291">
    <property type="entry name" value="NAD(P)-bd_dom_sf"/>
</dbReference>
<dbReference type="GO" id="GO:0016757">
    <property type="term" value="F:glycosyltransferase activity"/>
    <property type="evidence" value="ECO:0007669"/>
    <property type="project" value="InterPro"/>
</dbReference>
<comment type="caution">
    <text evidence="6">The sequence shown here is derived from an EMBL/GenBank/DDBJ whole genome shotgun (WGS) entry which is preliminary data.</text>
</comment>
<gene>
    <name evidence="6" type="ORF">R3P38DRAFT_2619747</name>
</gene>
<evidence type="ECO:0000256" key="1">
    <source>
        <dbReference type="ARBA" id="ARBA00010271"/>
    </source>
</evidence>
<feature type="signal peptide" evidence="3">
    <location>
        <begin position="1"/>
        <end position="28"/>
    </location>
</feature>
<dbReference type="InterPro" id="IPR001509">
    <property type="entry name" value="Epimerase_deHydtase"/>
</dbReference>
<dbReference type="Proteomes" id="UP001362999">
    <property type="component" value="Unassembled WGS sequence"/>
</dbReference>
<accession>A0AAW0BXM0</accession>
<dbReference type="SUPFAM" id="SSF51735">
    <property type="entry name" value="NAD(P)-binding Rossmann-fold domains"/>
    <property type="match status" value="1"/>
</dbReference>
<organism evidence="6 7">
    <name type="scientific">Favolaschia claudopus</name>
    <dbReference type="NCBI Taxonomy" id="2862362"/>
    <lineage>
        <taxon>Eukaryota</taxon>
        <taxon>Fungi</taxon>
        <taxon>Dikarya</taxon>
        <taxon>Basidiomycota</taxon>
        <taxon>Agaricomycotina</taxon>
        <taxon>Agaricomycetes</taxon>
        <taxon>Agaricomycetidae</taxon>
        <taxon>Agaricales</taxon>
        <taxon>Marasmiineae</taxon>
        <taxon>Mycenaceae</taxon>
        <taxon>Favolaschia</taxon>
    </lineage>
</organism>
<evidence type="ECO:0000259" key="5">
    <source>
        <dbReference type="Pfam" id="PF03016"/>
    </source>
</evidence>
<reference evidence="6 7" key="1">
    <citation type="journal article" date="2024" name="J Genomics">
        <title>Draft genome sequencing and assembly of Favolaschia claudopus CIRM-BRFM 2984 isolated from oak limbs.</title>
        <authorList>
            <person name="Navarro D."/>
            <person name="Drula E."/>
            <person name="Chaduli D."/>
            <person name="Cazenave R."/>
            <person name="Ahrendt S."/>
            <person name="Wang J."/>
            <person name="Lipzen A."/>
            <person name="Daum C."/>
            <person name="Barry K."/>
            <person name="Grigoriev I.V."/>
            <person name="Favel A."/>
            <person name="Rosso M.N."/>
            <person name="Martin F."/>
        </authorList>
    </citation>
    <scope>NUCLEOTIDE SEQUENCE [LARGE SCALE GENOMIC DNA]</scope>
    <source>
        <strain evidence="6 7">CIRM-BRFM 2984</strain>
    </source>
</reference>
<keyword evidence="3" id="KW-0732">Signal</keyword>
<feature type="region of interest" description="Disordered" evidence="2">
    <location>
        <begin position="37"/>
        <end position="63"/>
    </location>
</feature>
<name>A0AAW0BXM0_9AGAR</name>
<dbReference type="InterPro" id="IPR040911">
    <property type="entry name" value="Exostosin_GT47"/>
</dbReference>
<dbReference type="EMBL" id="JAWWNJ010000024">
    <property type="protein sequence ID" value="KAK7031516.1"/>
    <property type="molecule type" value="Genomic_DNA"/>
</dbReference>
<feature type="domain" description="NAD-dependent epimerase/dehydratase" evidence="4">
    <location>
        <begin position="75"/>
        <end position="301"/>
    </location>
</feature>
<evidence type="ECO:0000313" key="7">
    <source>
        <dbReference type="Proteomes" id="UP001362999"/>
    </source>
</evidence>
<dbReference type="AlphaFoldDB" id="A0AAW0BXM0"/>
<dbReference type="PANTHER" id="PTHR11062">
    <property type="entry name" value="EXOSTOSIN HEPARAN SULFATE GLYCOSYLTRANSFERASE -RELATED"/>
    <property type="match status" value="1"/>
</dbReference>
<dbReference type="Pfam" id="PF01370">
    <property type="entry name" value="Epimerase"/>
    <property type="match status" value="1"/>
</dbReference>
<protein>
    <submittedName>
        <fullName evidence="6">Glycosyltransferase family 47 protein</fullName>
    </submittedName>
</protein>
<keyword evidence="7" id="KW-1185">Reference proteome</keyword>
<dbReference type="PANTHER" id="PTHR11062:SF73">
    <property type="entry name" value="EXOSTOSIN-LIKE 3"/>
    <property type="match status" value="1"/>
</dbReference>
<evidence type="ECO:0000259" key="4">
    <source>
        <dbReference type="Pfam" id="PF01370"/>
    </source>
</evidence>
<dbReference type="Gene3D" id="3.40.50.720">
    <property type="entry name" value="NAD(P)-binding Rossmann-like Domain"/>
    <property type="match status" value="1"/>
</dbReference>
<sequence>MNRRARLVLLIIAFCVVLSVLLSWGTLALQPTNLNQKQPRNFKRSNPQYNLDSPQSPLQDSKSNNINVVAPSRRVLVTGGGGNIGKHLVRRLLLSQVAVTVIDLVFDPNEHDFPEVGLLTFIAADIRNTTAMDLALTPDVVGIVHLAAVSRVVWCSVNEVDCMNVNEGGTGAILEAIQKKEANFRPWFILASSREIYGRDGKNSKAAIPSTVYGLSKLKAEQVLQRYARRVNSLNKRSFHAVILRLSSVYGSINDHKDRLVTALVSRGLIHQTVQIIGGEQQLDFLYIDDCVDAFMLAIFRLEHKSPLLEPSMDVFDVRGFGSIGVQQLVDKILVLTRSKSPVESLPQDPRFSSHYATSSVVSLPGYTPKISLDAGLFRLVNLYLKRSASYLKKRLDDECVSQDQPHILLGKDIRKLDGCVANLLIDIDGQTWSLSFDRNPKHLEAPDDMGPGTPEDYGPIWVISERIIPDPVKLSIQSRNGKLFLRISAIRTYAGHVLGVYSSSHPEFTRGFMFDHIELEHVGHDVALVDWEMIVNERDGTFKLVFPDSGFQVSSPTRFDGWFTWVPVEEDIYPFRLSPTCCPAPPPWPFYEQDPIQHSIHMDRFSKDRPFNKTIPQTLCLRVEAALAHAQASLTWLDQVRRDGHNEYLRRMGNASEWVDNALIACSNDCKHPTICLNTGDCSCVGTIYCPVPERFPFASFQHTATITYPLPDIGSLSLLESAKQTSWFSILRPEAARYLGTNPTWPQVHIAAVDIASESLRGPRLESVSRLLERDCFSADASLEMALRTYQTSYSKADVIFQPYYHARMWTNQEDLPKLMAQLETNYPNHSSQVVLPFTYDWGICLFFTWTIWEARQKFKVPPSIRDVIAWSVMADTNSPCYRPHQDVVIPPRGCRTRQLRGAFAKPDRIQPSAARTQLVYFSGTSWGSGGSLRKKLACARTIPNEGQTGFEQSRAEMGLGPVNLTTRWTNPLSHADYVAILNNTIFCAVPAGVAGWAPRIEDAIYAGCIPVMFDDDSHLPFWELLDWRKFSVRIFTHQVQYLERILMSYSLREIQRMQTNLLHVRDILMYPLDNHHSEMVTIRSPLSFALYQTKLRLATRWPTEDFEVEGEVISFPPAML</sequence>
<feature type="chain" id="PRO_5043664975" evidence="3">
    <location>
        <begin position="29"/>
        <end position="1123"/>
    </location>
</feature>
<comment type="similarity">
    <text evidence="1">Belongs to the glycosyltransferase 47 family.</text>
</comment>
<dbReference type="InterPro" id="IPR004263">
    <property type="entry name" value="Exostosin"/>
</dbReference>
<evidence type="ECO:0000256" key="2">
    <source>
        <dbReference type="SAM" id="MobiDB-lite"/>
    </source>
</evidence>
<evidence type="ECO:0000313" key="6">
    <source>
        <dbReference type="EMBL" id="KAK7031516.1"/>
    </source>
</evidence>
<dbReference type="Pfam" id="PF03016">
    <property type="entry name" value="Exostosin_GT47"/>
    <property type="match status" value="1"/>
</dbReference>